<dbReference type="EMBL" id="MIQH01000358">
    <property type="protein sequence ID" value="OIR25286.1"/>
    <property type="molecule type" value="Genomic_DNA"/>
</dbReference>
<keyword evidence="5" id="KW-0238">DNA-binding</keyword>
<dbReference type="PANTHER" id="PTHR42957">
    <property type="entry name" value="HELICASE MJ1565-RELATED"/>
    <property type="match status" value="1"/>
</dbReference>
<organism evidence="9 10">
    <name type="scientific">Bathymodiolus thermophilus thioautotrophic gill symbiont</name>
    <dbReference type="NCBI Taxonomy" id="2360"/>
    <lineage>
        <taxon>Bacteria</taxon>
        <taxon>Pseudomonadati</taxon>
        <taxon>Pseudomonadota</taxon>
        <taxon>Gammaproteobacteria</taxon>
        <taxon>sulfur-oxidizing symbionts</taxon>
    </lineage>
</organism>
<gene>
    <name evidence="9" type="ORF">BGC33_06030</name>
</gene>
<dbReference type="GO" id="GO:0005524">
    <property type="term" value="F:ATP binding"/>
    <property type="evidence" value="ECO:0007669"/>
    <property type="project" value="UniProtKB-KW"/>
</dbReference>
<dbReference type="PANTHER" id="PTHR42957:SF1">
    <property type="entry name" value="HELICASE MJ1565-RELATED"/>
    <property type="match status" value="1"/>
</dbReference>
<evidence type="ECO:0000259" key="7">
    <source>
        <dbReference type="Pfam" id="PF01935"/>
    </source>
</evidence>
<reference evidence="10" key="1">
    <citation type="submission" date="2016-09" db="EMBL/GenBank/DDBJ databases">
        <title>Genome Sequence of Bathymodiolus thermophilus sulfur-oxidizing gill endosymbiont.</title>
        <authorList>
            <person name="Ponnudurai R."/>
            <person name="Kleiner M."/>
            <person name="Sayavedra L."/>
            <person name="Thuermer A."/>
            <person name="Felbeck H."/>
            <person name="Schlueter R."/>
            <person name="Schweder T."/>
            <person name="Markert S."/>
        </authorList>
    </citation>
    <scope>NUCLEOTIDE SEQUENCE [LARGE SCALE GENOMIC DNA]</scope>
    <source>
        <strain evidence="10">BAT/CrabSpa'14</strain>
    </source>
</reference>
<evidence type="ECO:0000256" key="4">
    <source>
        <dbReference type="ARBA" id="ARBA00022840"/>
    </source>
</evidence>
<dbReference type="InterPro" id="IPR027417">
    <property type="entry name" value="P-loop_NTPase"/>
</dbReference>
<dbReference type="InterPro" id="IPR008571">
    <property type="entry name" value="HerA-like"/>
</dbReference>
<protein>
    <submittedName>
        <fullName evidence="9">ATPase</fullName>
    </submittedName>
</protein>
<evidence type="ECO:0000256" key="3">
    <source>
        <dbReference type="ARBA" id="ARBA00022806"/>
    </source>
</evidence>
<evidence type="ECO:0000256" key="1">
    <source>
        <dbReference type="ARBA" id="ARBA00022741"/>
    </source>
</evidence>
<dbReference type="Pfam" id="PF05872">
    <property type="entry name" value="HerA_C"/>
    <property type="match status" value="1"/>
</dbReference>
<dbReference type="OrthoDB" id="9806951at2"/>
<dbReference type="GO" id="GO:0003677">
    <property type="term" value="F:DNA binding"/>
    <property type="evidence" value="ECO:0007669"/>
    <property type="project" value="UniProtKB-KW"/>
</dbReference>
<dbReference type="Gene3D" id="3.40.50.300">
    <property type="entry name" value="P-loop containing nucleotide triphosphate hydrolases"/>
    <property type="match status" value="2"/>
</dbReference>
<keyword evidence="2" id="KW-0378">Hydrolase</keyword>
<comment type="caution">
    <text evidence="9">The sequence shown here is derived from an EMBL/GenBank/DDBJ whole genome shotgun (WGS) entry which is preliminary data.</text>
</comment>
<evidence type="ECO:0000313" key="9">
    <source>
        <dbReference type="EMBL" id="OIR25286.1"/>
    </source>
</evidence>
<dbReference type="Pfam" id="PF01935">
    <property type="entry name" value="DUF87"/>
    <property type="match status" value="1"/>
</dbReference>
<evidence type="ECO:0000256" key="5">
    <source>
        <dbReference type="ARBA" id="ARBA00023125"/>
    </source>
</evidence>
<dbReference type="RefSeq" id="WP_071563656.1">
    <property type="nucleotide sequence ID" value="NZ_MIQH01000358.1"/>
</dbReference>
<dbReference type="SUPFAM" id="SSF52540">
    <property type="entry name" value="P-loop containing nucleoside triphosphate hydrolases"/>
    <property type="match status" value="1"/>
</dbReference>
<feature type="domain" description="Helicase HerA central" evidence="7">
    <location>
        <begin position="135"/>
        <end position="392"/>
    </location>
</feature>
<feature type="domain" description="Helicase HerA-like C-terminal" evidence="8">
    <location>
        <begin position="408"/>
        <end position="509"/>
    </location>
</feature>
<name>A0A1J5U8W1_9GAMM</name>
<dbReference type="AlphaFoldDB" id="A0A1J5U8W1"/>
<evidence type="ECO:0000313" key="10">
    <source>
        <dbReference type="Proteomes" id="UP000182798"/>
    </source>
</evidence>
<dbReference type="InterPro" id="IPR002789">
    <property type="entry name" value="HerA_central"/>
</dbReference>
<evidence type="ECO:0000256" key="2">
    <source>
        <dbReference type="ARBA" id="ARBA00022801"/>
    </source>
</evidence>
<keyword evidence="3" id="KW-0347">Helicase</keyword>
<sequence>MDEKFLIGKVQSVDTGNVSVEVDKEELLNNVQIHQIVQIRSTKTGEKIIGLISKIIRKAVADKIDESSDPGFIIENLIKINLVGTLIEKVGLDENVFKRTLNTVPSINADCFLLQGNDLSTFMNTISSNSENPLKIGKYTISEESVANLDGNKFFQRHAVIVGGTGSGKSWTVASILEKATKLKSINSVVFDLHGEYKPLSKLDNTTLLKIAGPSDKPTDENVMFLPYWLLSYEEIESMLLDRSDSNAPNQSRTLFDLIIKYKKEKLEKEKQQEVLNNFTVESPIPYNIANVLSELDAKDSEMVPGAKEGTKKQGSLNGKLTRFIQRLKSKQSDKRLNFIFNSEAKLLEYDWFVSFVKNLLDFGNNKGLKIIDFSEVPSDILPLITGLIGRLIFSIQQWMEVEKRHPIALFCDEAHLYIPANLKGGMEEKGLQSFERIAKEGRKYGISLVVISQRPSDVSKTILSQCGNFVAMRLTNPEDQNVIKRLFPDNLGGFSDMLPILDIGEALIVGDASLLPSRVIIDKPTIPPDSATIDFWDEWGKEKTGSGIEQAVASLRKQQK</sequence>
<evidence type="ECO:0000259" key="8">
    <source>
        <dbReference type="Pfam" id="PF05872"/>
    </source>
</evidence>
<keyword evidence="1" id="KW-0547">Nucleotide-binding</keyword>
<dbReference type="GO" id="GO:0004386">
    <property type="term" value="F:helicase activity"/>
    <property type="evidence" value="ECO:0007669"/>
    <property type="project" value="UniProtKB-KW"/>
</dbReference>
<keyword evidence="4" id="KW-0067">ATP-binding</keyword>
<dbReference type="CDD" id="cd01127">
    <property type="entry name" value="TrwB_TraG_TraD_VirD4"/>
    <property type="match status" value="1"/>
</dbReference>
<accession>A0A1J5U8W1</accession>
<dbReference type="Proteomes" id="UP000182798">
    <property type="component" value="Unassembled WGS sequence"/>
</dbReference>
<dbReference type="InterPro" id="IPR033186">
    <property type="entry name" value="HerA_C"/>
</dbReference>
<dbReference type="GO" id="GO:0016787">
    <property type="term" value="F:hydrolase activity"/>
    <property type="evidence" value="ECO:0007669"/>
    <property type="project" value="UniProtKB-KW"/>
</dbReference>
<proteinExistence type="predicted"/>
<evidence type="ECO:0000256" key="6">
    <source>
        <dbReference type="ARBA" id="ARBA00023235"/>
    </source>
</evidence>
<keyword evidence="6" id="KW-0413">Isomerase</keyword>